<dbReference type="Gene3D" id="2.130.10.10">
    <property type="entry name" value="YVTN repeat-like/Quinoprotein amine dehydrogenase"/>
    <property type="match status" value="2"/>
</dbReference>
<dbReference type="GeneID" id="19306609"/>
<reference evidence="6 7" key="1">
    <citation type="journal article" date="2012" name="Science">
        <title>The Paleozoic origin of enzymatic lignin decomposition reconstructed from 31 fungal genomes.</title>
        <authorList>
            <person name="Floudas D."/>
            <person name="Binder M."/>
            <person name="Riley R."/>
            <person name="Barry K."/>
            <person name="Blanchette R.A."/>
            <person name="Henrissat B."/>
            <person name="Martinez A.T."/>
            <person name="Otillar R."/>
            <person name="Spatafora J.W."/>
            <person name="Yadav J.S."/>
            <person name="Aerts A."/>
            <person name="Benoit I."/>
            <person name="Boyd A."/>
            <person name="Carlson A."/>
            <person name="Copeland A."/>
            <person name="Coutinho P.M."/>
            <person name="de Vries R.P."/>
            <person name="Ferreira P."/>
            <person name="Findley K."/>
            <person name="Foster B."/>
            <person name="Gaskell J."/>
            <person name="Glotzer D."/>
            <person name="Gorecki P."/>
            <person name="Heitman J."/>
            <person name="Hesse C."/>
            <person name="Hori C."/>
            <person name="Igarashi K."/>
            <person name="Jurgens J.A."/>
            <person name="Kallen N."/>
            <person name="Kersten P."/>
            <person name="Kohler A."/>
            <person name="Kuees U."/>
            <person name="Kumar T.K.A."/>
            <person name="Kuo A."/>
            <person name="LaButti K."/>
            <person name="Larrondo L.F."/>
            <person name="Lindquist E."/>
            <person name="Ling A."/>
            <person name="Lombard V."/>
            <person name="Lucas S."/>
            <person name="Lundell T."/>
            <person name="Martin R."/>
            <person name="McLaughlin D.J."/>
            <person name="Morgenstern I."/>
            <person name="Morin E."/>
            <person name="Murat C."/>
            <person name="Nagy L.G."/>
            <person name="Nolan M."/>
            <person name="Ohm R.A."/>
            <person name="Patyshakuliyeva A."/>
            <person name="Rokas A."/>
            <person name="Ruiz-Duenas F.J."/>
            <person name="Sabat G."/>
            <person name="Salamov A."/>
            <person name="Samejima M."/>
            <person name="Schmutz J."/>
            <person name="Slot J.C."/>
            <person name="St John F."/>
            <person name="Stenlid J."/>
            <person name="Sun H."/>
            <person name="Sun S."/>
            <person name="Syed K."/>
            <person name="Tsang A."/>
            <person name="Wiebenga A."/>
            <person name="Young D."/>
            <person name="Pisabarro A."/>
            <person name="Eastwood D.C."/>
            <person name="Martin F."/>
            <person name="Cullen D."/>
            <person name="Grigoriev I.V."/>
            <person name="Hibbett D.S."/>
        </authorList>
    </citation>
    <scope>NUCLEOTIDE SEQUENCE [LARGE SCALE GENOMIC DNA]</scope>
    <source>
        <strain evidence="6 7">ATCC 11539</strain>
    </source>
</reference>
<dbReference type="InterPro" id="IPR036322">
    <property type="entry name" value="WD40_repeat_dom_sf"/>
</dbReference>
<dbReference type="SMART" id="SM00320">
    <property type="entry name" value="WD40"/>
    <property type="match status" value="4"/>
</dbReference>
<dbReference type="EMBL" id="KB469311">
    <property type="protein sequence ID" value="EPQ51251.1"/>
    <property type="molecule type" value="Genomic_DNA"/>
</dbReference>
<evidence type="ECO:0000256" key="4">
    <source>
        <dbReference type="ARBA" id="ARBA00038321"/>
    </source>
</evidence>
<dbReference type="HOGENOM" id="CLU_037051_3_0_1"/>
<dbReference type="InterPro" id="IPR001680">
    <property type="entry name" value="WD40_rpt"/>
</dbReference>
<dbReference type="PANTHER" id="PTHR19857">
    <property type="entry name" value="MITOCHONDRIAL DIVISION PROTEIN 1-RELATED"/>
    <property type="match status" value="1"/>
</dbReference>
<dbReference type="PROSITE" id="PS50082">
    <property type="entry name" value="WD_REPEATS_2"/>
    <property type="match status" value="1"/>
</dbReference>
<accession>S7PTW9</accession>
<protein>
    <submittedName>
        <fullName evidence="6">WD40 repeat-like protein</fullName>
    </submittedName>
</protein>
<feature type="repeat" description="WD" evidence="5">
    <location>
        <begin position="214"/>
        <end position="255"/>
    </location>
</feature>
<evidence type="ECO:0000256" key="2">
    <source>
        <dbReference type="ARBA" id="ARBA00022737"/>
    </source>
</evidence>
<dbReference type="AlphaFoldDB" id="S7PTW9"/>
<name>S7PTW9_GLOTA</name>
<evidence type="ECO:0000256" key="1">
    <source>
        <dbReference type="ARBA" id="ARBA00022574"/>
    </source>
</evidence>
<evidence type="ECO:0000256" key="3">
    <source>
        <dbReference type="ARBA" id="ARBA00022942"/>
    </source>
</evidence>
<keyword evidence="1 5" id="KW-0853">WD repeat</keyword>
<organism evidence="6 7">
    <name type="scientific">Gloeophyllum trabeum (strain ATCC 11539 / FP-39264 / Madison 617)</name>
    <name type="common">Brown rot fungus</name>
    <dbReference type="NCBI Taxonomy" id="670483"/>
    <lineage>
        <taxon>Eukaryota</taxon>
        <taxon>Fungi</taxon>
        <taxon>Dikarya</taxon>
        <taxon>Basidiomycota</taxon>
        <taxon>Agaricomycotina</taxon>
        <taxon>Agaricomycetes</taxon>
        <taxon>Gloeophyllales</taxon>
        <taxon>Gloeophyllaceae</taxon>
        <taxon>Gloeophyllum</taxon>
    </lineage>
</organism>
<dbReference type="Proteomes" id="UP000030669">
    <property type="component" value="Unassembled WGS sequence"/>
</dbReference>
<dbReference type="STRING" id="670483.S7PTW9"/>
<keyword evidence="7" id="KW-1185">Reference proteome</keyword>
<keyword evidence="3" id="KW-0647">Proteasome</keyword>
<dbReference type="InterPro" id="IPR019775">
    <property type="entry name" value="WD40_repeat_CS"/>
</dbReference>
<sequence>MTSPITLPVVTIQSSLQTVIDDVRSGLVLSEDIWLSCYRTGSTSVHGKVSVSLDNNDRSRVILEARDGVEIQVLGGGQYTAACSALNILHTRVAFPRQTFTDPDRADPQHPQQISAFDISPDGTQVATGYNDGAIFLSPVTSVSRSTVSADGAKLSCKPHLTTVTSLRFFPSSRVLLSAGADFGLHILPAEASPAPDATSANKEPLPFKPVRSLKGHTRSITCTAMISRGRNVLSAAKDGTVRLWDVGGGQQIRAMCSTRYVPVNAMSIGEKATFKVAATVDPDGENVSGRSTPAALDLREVDTADKLAFCALQDGQFEIFDLTSKASVFRSASPADGSATKSPALSAICYSPSANLLATGSVKGILTIYDTRNLSSALTSFTRNGASIESLAFVVPSSLKFLHAHSSDVSAPHDGELGLAIASEDGLPYIAEVRPEGPGVVAELVGSDCEAIRIVRVCTSDDGGEVWTAGDDGVIRKY</sequence>
<evidence type="ECO:0000313" key="6">
    <source>
        <dbReference type="EMBL" id="EPQ51251.1"/>
    </source>
</evidence>
<dbReference type="KEGG" id="gtr:GLOTRDRAFT_48932"/>
<gene>
    <name evidence="6" type="ORF">GLOTRDRAFT_48932</name>
</gene>
<dbReference type="InterPro" id="IPR015943">
    <property type="entry name" value="WD40/YVTN_repeat-like_dom_sf"/>
</dbReference>
<dbReference type="eggNOG" id="KOG0266">
    <property type="taxonomic scope" value="Eukaryota"/>
</dbReference>
<keyword evidence="2" id="KW-0677">Repeat</keyword>
<dbReference type="RefSeq" id="XP_007870151.1">
    <property type="nucleotide sequence ID" value="XM_007871960.1"/>
</dbReference>
<dbReference type="InterPro" id="IPR051179">
    <property type="entry name" value="WD_repeat_multifunction"/>
</dbReference>
<dbReference type="PROSITE" id="PS50294">
    <property type="entry name" value="WD_REPEATS_REGION"/>
    <property type="match status" value="1"/>
</dbReference>
<dbReference type="PROSITE" id="PS00678">
    <property type="entry name" value="WD_REPEATS_1"/>
    <property type="match status" value="1"/>
</dbReference>
<evidence type="ECO:0000256" key="5">
    <source>
        <dbReference type="PROSITE-ProRule" id="PRU00221"/>
    </source>
</evidence>
<dbReference type="OMA" id="CNWNEAL"/>
<dbReference type="Pfam" id="PF00400">
    <property type="entry name" value="WD40"/>
    <property type="match status" value="3"/>
</dbReference>
<dbReference type="GO" id="GO:0000502">
    <property type="term" value="C:proteasome complex"/>
    <property type="evidence" value="ECO:0007669"/>
    <property type="project" value="UniProtKB-KW"/>
</dbReference>
<dbReference type="PANTHER" id="PTHR19857:SF19">
    <property type="entry name" value="26S PROTEASOME REGULATORY SUBUNIT RPN14"/>
    <property type="match status" value="1"/>
</dbReference>
<comment type="similarity">
    <text evidence="4">Belongs to the WD repeat PAAF1/RPN14 family.</text>
</comment>
<dbReference type="OrthoDB" id="10257301at2759"/>
<dbReference type="SUPFAM" id="SSF50978">
    <property type="entry name" value="WD40 repeat-like"/>
    <property type="match status" value="1"/>
</dbReference>
<proteinExistence type="inferred from homology"/>
<evidence type="ECO:0000313" key="7">
    <source>
        <dbReference type="Proteomes" id="UP000030669"/>
    </source>
</evidence>